<dbReference type="Pfam" id="PF00550">
    <property type="entry name" value="PP-binding"/>
    <property type="match status" value="1"/>
</dbReference>
<proteinExistence type="predicted"/>
<dbReference type="InterPro" id="IPR009081">
    <property type="entry name" value="PP-bd_ACP"/>
</dbReference>
<organism evidence="2 4">
    <name type="scientific">Streptomyces griseoviridis</name>
    <dbReference type="NCBI Taxonomy" id="45398"/>
    <lineage>
        <taxon>Bacteria</taxon>
        <taxon>Bacillati</taxon>
        <taxon>Actinomycetota</taxon>
        <taxon>Actinomycetes</taxon>
        <taxon>Kitasatosporales</taxon>
        <taxon>Streptomycetaceae</taxon>
        <taxon>Streptomyces</taxon>
    </lineage>
</organism>
<dbReference type="PROSITE" id="PS50075">
    <property type="entry name" value="CARRIER"/>
    <property type="match status" value="1"/>
</dbReference>
<evidence type="ECO:0000313" key="5">
    <source>
        <dbReference type="Proteomes" id="UP000501753"/>
    </source>
</evidence>
<dbReference type="Proteomes" id="UP000501753">
    <property type="component" value="Chromosome"/>
</dbReference>
<dbReference type="SUPFAM" id="SSF47336">
    <property type="entry name" value="ACP-like"/>
    <property type="match status" value="1"/>
</dbReference>
<accession>A0A3Q9KSR2</accession>
<dbReference type="Gene3D" id="1.10.1200.10">
    <property type="entry name" value="ACP-like"/>
    <property type="match status" value="1"/>
</dbReference>
<sequence>MYDVLTELLTDRFQVRPELLSPEATPASLGLDSLFLVELSLVLEKDPGCAIAVDDLTRADTLADIARLMRDNLEAPA</sequence>
<dbReference type="InterPro" id="IPR036736">
    <property type="entry name" value="ACP-like_sf"/>
</dbReference>
<evidence type="ECO:0000259" key="1">
    <source>
        <dbReference type="PROSITE" id="PS50075"/>
    </source>
</evidence>
<dbReference type="OrthoDB" id="3192863at2"/>
<dbReference type="RefSeq" id="WP_127176651.1">
    <property type="nucleotide sequence ID" value="NZ_CP029078.1"/>
</dbReference>
<dbReference type="EMBL" id="CP034687">
    <property type="protein sequence ID" value="AZS83740.1"/>
    <property type="molecule type" value="Genomic_DNA"/>
</dbReference>
<evidence type="ECO:0000313" key="4">
    <source>
        <dbReference type="Proteomes" id="UP000271291"/>
    </source>
</evidence>
<dbReference type="KEGG" id="sgd:ELQ87_05090"/>
<name>A0A3Q9KSR2_STRGD</name>
<evidence type="ECO:0000313" key="2">
    <source>
        <dbReference type="EMBL" id="AZS83740.1"/>
    </source>
</evidence>
<gene>
    <name evidence="3" type="ORF">DDJ31_34265</name>
    <name evidence="2" type="ORF">ELQ87_05090</name>
</gene>
<evidence type="ECO:0000313" key="3">
    <source>
        <dbReference type="EMBL" id="QCN89408.1"/>
    </source>
</evidence>
<keyword evidence="5" id="KW-1185">Reference proteome</keyword>
<dbReference type="AlphaFoldDB" id="A0A3Q9KSR2"/>
<protein>
    <submittedName>
        <fullName evidence="2">Acyl carrier protein</fullName>
    </submittedName>
</protein>
<feature type="domain" description="Carrier" evidence="1">
    <location>
        <begin position="1"/>
        <end position="73"/>
    </location>
</feature>
<reference evidence="2 4" key="2">
    <citation type="submission" date="2018-12" db="EMBL/GenBank/DDBJ databases">
        <title>Streptomyces griseoviridis F1-27 complete genome.</title>
        <authorList>
            <person name="Mariita R.M."/>
            <person name="Sello J.K."/>
        </authorList>
    </citation>
    <scope>NUCLEOTIDE SEQUENCE [LARGE SCALE GENOMIC DNA]</scope>
    <source>
        <strain evidence="2 4">F1-27</strain>
    </source>
</reference>
<dbReference type="EMBL" id="CP029078">
    <property type="protein sequence ID" value="QCN89408.1"/>
    <property type="molecule type" value="Genomic_DNA"/>
</dbReference>
<dbReference type="Proteomes" id="UP000271291">
    <property type="component" value="Chromosome"/>
</dbReference>
<reference evidence="3 5" key="1">
    <citation type="submission" date="2018-04" db="EMBL/GenBank/DDBJ databases">
        <title>Complete genome sequences of Streptomyces griseoviridis K61 and characterization of antagonistic properties of biological control agents.</title>
        <authorList>
            <person name="Mariita R.M."/>
            <person name="Sello J.K."/>
        </authorList>
    </citation>
    <scope>NUCLEOTIDE SEQUENCE [LARGE SCALE GENOMIC DNA]</scope>
    <source>
        <strain evidence="3 5">K61</strain>
    </source>
</reference>